<dbReference type="AlphaFoldDB" id="A0A1S2L5Q1"/>
<keyword evidence="3" id="KW-1185">Reference proteome</keyword>
<keyword evidence="1" id="KW-1133">Transmembrane helix</keyword>
<organism evidence="2 3">
    <name type="scientific">Anaerobacillus arseniciselenatis</name>
    <dbReference type="NCBI Taxonomy" id="85682"/>
    <lineage>
        <taxon>Bacteria</taxon>
        <taxon>Bacillati</taxon>
        <taxon>Bacillota</taxon>
        <taxon>Bacilli</taxon>
        <taxon>Bacillales</taxon>
        <taxon>Bacillaceae</taxon>
        <taxon>Anaerobacillus</taxon>
    </lineage>
</organism>
<evidence type="ECO:0000313" key="3">
    <source>
        <dbReference type="Proteomes" id="UP000180098"/>
    </source>
</evidence>
<gene>
    <name evidence="2" type="ORF">BKP35_18255</name>
</gene>
<keyword evidence="1" id="KW-0472">Membrane</keyword>
<dbReference type="Proteomes" id="UP000180098">
    <property type="component" value="Unassembled WGS sequence"/>
</dbReference>
<comment type="caution">
    <text evidence="2">The sequence shown here is derived from an EMBL/GenBank/DDBJ whole genome shotgun (WGS) entry which is preliminary data.</text>
</comment>
<proteinExistence type="predicted"/>
<protein>
    <submittedName>
        <fullName evidence="2">Uncharacterized protein</fullName>
    </submittedName>
</protein>
<evidence type="ECO:0000256" key="1">
    <source>
        <dbReference type="SAM" id="Phobius"/>
    </source>
</evidence>
<name>A0A1S2L5Q1_9BACI</name>
<reference evidence="2 3" key="1">
    <citation type="submission" date="2016-10" db="EMBL/GenBank/DDBJ databases">
        <title>Draft genome sequences of four alkaliphilic bacteria belonging to the Anaerobacillus genus.</title>
        <authorList>
            <person name="Bassil N.M."/>
            <person name="Lloyd J.R."/>
        </authorList>
    </citation>
    <scope>NUCLEOTIDE SEQUENCE [LARGE SCALE GENOMIC DNA]</scope>
    <source>
        <strain evidence="2 3">DSM 15340</strain>
    </source>
</reference>
<evidence type="ECO:0000313" key="2">
    <source>
        <dbReference type="EMBL" id="OIJ07630.1"/>
    </source>
</evidence>
<keyword evidence="1" id="KW-0812">Transmembrane</keyword>
<sequence length="66" mass="6795">MEGEGTMGLDLSGIELPFTVADVVGGGMELIGLVVGFIVLAMALMFAPRLINFVKGVFGKGGRSAH</sequence>
<feature type="transmembrane region" description="Helical" evidence="1">
    <location>
        <begin position="30"/>
        <end position="51"/>
    </location>
</feature>
<dbReference type="EMBL" id="MLQQ01000058">
    <property type="protein sequence ID" value="OIJ07630.1"/>
    <property type="molecule type" value="Genomic_DNA"/>
</dbReference>
<accession>A0A1S2L5Q1</accession>